<dbReference type="PATRIC" id="fig|1076.23.peg.1043"/>
<dbReference type="OrthoDB" id="9157196at2"/>
<comment type="caution">
    <text evidence="1">The sequence shown here is derived from an EMBL/GenBank/DDBJ whole genome shotgun (WGS) entry which is preliminary data.</text>
</comment>
<dbReference type="AlphaFoldDB" id="A0A0D7EVY9"/>
<organism evidence="1 2">
    <name type="scientific">Rhodopseudomonas palustris</name>
    <dbReference type="NCBI Taxonomy" id="1076"/>
    <lineage>
        <taxon>Bacteria</taxon>
        <taxon>Pseudomonadati</taxon>
        <taxon>Pseudomonadota</taxon>
        <taxon>Alphaproteobacteria</taxon>
        <taxon>Hyphomicrobiales</taxon>
        <taxon>Nitrobacteraceae</taxon>
        <taxon>Rhodopseudomonas</taxon>
    </lineage>
</organism>
<name>A0A0D7EVY9_RHOPL</name>
<dbReference type="PANTHER" id="PTHR42958">
    <property type="entry name" value="HYDROGENASE-2 LARGE CHAIN"/>
    <property type="match status" value="1"/>
</dbReference>
<protein>
    <recommendedName>
        <fullName evidence="3">Hydrogenase expression/formation protein HupK</fullName>
    </recommendedName>
</protein>
<evidence type="ECO:0000313" key="1">
    <source>
        <dbReference type="EMBL" id="KIZ45024.1"/>
    </source>
</evidence>
<dbReference type="PANTHER" id="PTHR42958:SF4">
    <property type="entry name" value="HYDROGENASE EXPRESSION_FORMATION PROTEIN HUPK"/>
    <property type="match status" value="1"/>
</dbReference>
<dbReference type="InterPro" id="IPR029014">
    <property type="entry name" value="NiFe-Hase_large"/>
</dbReference>
<dbReference type="SUPFAM" id="SSF56762">
    <property type="entry name" value="HydB/Nqo4-like"/>
    <property type="match status" value="1"/>
</dbReference>
<reference evidence="1 2" key="1">
    <citation type="submission" date="2014-11" db="EMBL/GenBank/DDBJ databases">
        <title>Genomics and ecophysiology of heterotrophic nitrogen fixing bacteria isolated from estuarine surface water.</title>
        <authorList>
            <person name="Bentzon-Tilia M."/>
            <person name="Severin I."/>
            <person name="Hansen L.H."/>
            <person name="Riemann L."/>
        </authorList>
    </citation>
    <scope>NUCLEOTIDE SEQUENCE [LARGE SCALE GENOMIC DNA]</scope>
    <source>
        <strain evidence="1 2">BAL398</strain>
    </source>
</reference>
<dbReference type="Gene3D" id="1.10.645.10">
    <property type="entry name" value="Cytochrome-c3 Hydrogenase, chain B"/>
    <property type="match status" value="2"/>
</dbReference>
<dbReference type="Proteomes" id="UP000032515">
    <property type="component" value="Unassembled WGS sequence"/>
</dbReference>
<proteinExistence type="predicted"/>
<dbReference type="RefSeq" id="WP_044408684.1">
    <property type="nucleotide sequence ID" value="NZ_JXXE01000168.1"/>
</dbReference>
<dbReference type="InterPro" id="IPR050867">
    <property type="entry name" value="NiFe/NiFeSe_hydrgnase_LSU"/>
</dbReference>
<gene>
    <name evidence="1" type="ORF">OO17_08655</name>
</gene>
<evidence type="ECO:0000313" key="2">
    <source>
        <dbReference type="Proteomes" id="UP000032515"/>
    </source>
</evidence>
<sequence length="343" mass="36448">MSTPGADIDIALLLDDGRVADVGIVPRRLPALGKLLAGREVAQMLVLLPRLFALCSTAHRVAAQTAVDAARGIATSPQQRRFRHAALLAERLAEQLRGAVTALRLLEHPPIADATRQVIGAAALFADETANDGPALLRGIDRIQSAFDQIGIADLIPDESTARFSASGPSALTASDDLAVIARLADGGSRYAAAPDLDGSVPETGPWARSRPMASPDNAAARLRARLDELVTMPKSLRGLVTDAAPCPDAPIGYRLAANLGAAAVETARRRLYHLVELDRDGRVGRFSCLAPTEWNFHPRGPLARMLRGATLQCSDRQAVDQLIAAFDPCVGYRLTLRETADA</sequence>
<dbReference type="EMBL" id="JXXE01000168">
    <property type="protein sequence ID" value="KIZ45024.1"/>
    <property type="molecule type" value="Genomic_DNA"/>
</dbReference>
<evidence type="ECO:0008006" key="3">
    <source>
        <dbReference type="Google" id="ProtNLM"/>
    </source>
</evidence>
<accession>A0A0D7EVY9</accession>